<dbReference type="GO" id="GO:0001727">
    <property type="term" value="F:lipid kinase activity"/>
    <property type="evidence" value="ECO:0007669"/>
    <property type="project" value="TreeGrafter"/>
</dbReference>
<accession>A0A1R2CBK4</accession>
<dbReference type="InterPro" id="IPR050187">
    <property type="entry name" value="Lipid_Phosphate_FormReg"/>
</dbReference>
<feature type="domain" description="DAGKc" evidence="1">
    <location>
        <begin position="85"/>
        <end position="220"/>
    </location>
</feature>
<evidence type="ECO:0000313" key="3">
    <source>
        <dbReference type="Proteomes" id="UP000187209"/>
    </source>
</evidence>
<dbReference type="AlphaFoldDB" id="A0A1R2CBK4"/>
<dbReference type="GO" id="GO:0016020">
    <property type="term" value="C:membrane"/>
    <property type="evidence" value="ECO:0007669"/>
    <property type="project" value="GOC"/>
</dbReference>
<organism evidence="2 3">
    <name type="scientific">Stentor coeruleus</name>
    <dbReference type="NCBI Taxonomy" id="5963"/>
    <lineage>
        <taxon>Eukaryota</taxon>
        <taxon>Sar</taxon>
        <taxon>Alveolata</taxon>
        <taxon>Ciliophora</taxon>
        <taxon>Postciliodesmatophora</taxon>
        <taxon>Heterotrichea</taxon>
        <taxon>Heterotrichida</taxon>
        <taxon>Stentoridae</taxon>
        <taxon>Stentor</taxon>
    </lineage>
</organism>
<dbReference type="InterPro" id="IPR016064">
    <property type="entry name" value="NAD/diacylglycerol_kinase_sf"/>
</dbReference>
<dbReference type="OrthoDB" id="3853857at2759"/>
<dbReference type="Pfam" id="PF00781">
    <property type="entry name" value="DAGK_cat"/>
    <property type="match status" value="1"/>
</dbReference>
<dbReference type="PROSITE" id="PS50146">
    <property type="entry name" value="DAGK"/>
    <property type="match status" value="1"/>
</dbReference>
<gene>
    <name evidence="2" type="ORF">SteCoe_12102</name>
</gene>
<evidence type="ECO:0000313" key="2">
    <source>
        <dbReference type="EMBL" id="OMJ86376.1"/>
    </source>
</evidence>
<dbReference type="SUPFAM" id="SSF111331">
    <property type="entry name" value="NAD kinase/diacylglycerol kinase-like"/>
    <property type="match status" value="1"/>
</dbReference>
<reference evidence="2 3" key="1">
    <citation type="submission" date="2016-11" db="EMBL/GenBank/DDBJ databases">
        <title>The macronuclear genome of Stentor coeruleus: a giant cell with tiny introns.</title>
        <authorList>
            <person name="Slabodnick M."/>
            <person name="Ruby J.G."/>
            <person name="Reiff S.B."/>
            <person name="Swart E.C."/>
            <person name="Gosai S."/>
            <person name="Prabakaran S."/>
            <person name="Witkowska E."/>
            <person name="Larue G.E."/>
            <person name="Fisher S."/>
            <person name="Freeman R.M."/>
            <person name="Gunawardena J."/>
            <person name="Chu W."/>
            <person name="Stover N.A."/>
            <person name="Gregory B.D."/>
            <person name="Nowacki M."/>
            <person name="Derisi J."/>
            <person name="Roy S.W."/>
            <person name="Marshall W.F."/>
            <person name="Sood P."/>
        </authorList>
    </citation>
    <scope>NUCLEOTIDE SEQUENCE [LARGE SCALE GENOMIC DNA]</scope>
    <source>
        <strain evidence="2">WM001</strain>
    </source>
</reference>
<keyword evidence="3" id="KW-1185">Reference proteome</keyword>
<dbReference type="Gene3D" id="2.60.200.40">
    <property type="match status" value="1"/>
</dbReference>
<dbReference type="InterPro" id="IPR001206">
    <property type="entry name" value="Diacylglycerol_kinase_cat_dom"/>
</dbReference>
<dbReference type="EMBL" id="MPUH01000207">
    <property type="protein sequence ID" value="OMJ86376.1"/>
    <property type="molecule type" value="Genomic_DNA"/>
</dbReference>
<evidence type="ECO:0000259" key="1">
    <source>
        <dbReference type="PROSITE" id="PS50146"/>
    </source>
</evidence>
<dbReference type="SMART" id="SM00046">
    <property type="entry name" value="DAGKc"/>
    <property type="match status" value="1"/>
</dbReference>
<dbReference type="PANTHER" id="PTHR12358:SF54">
    <property type="entry name" value="SPHINGOSINE KINASE RELATED PROTEIN"/>
    <property type="match status" value="1"/>
</dbReference>
<dbReference type="InterPro" id="IPR017438">
    <property type="entry name" value="ATP-NAD_kinase_N"/>
</dbReference>
<dbReference type="Proteomes" id="UP000187209">
    <property type="component" value="Unassembled WGS sequence"/>
</dbReference>
<dbReference type="GO" id="GO:0006665">
    <property type="term" value="P:sphingolipid metabolic process"/>
    <property type="evidence" value="ECO:0007669"/>
    <property type="project" value="TreeGrafter"/>
</dbReference>
<dbReference type="PANTHER" id="PTHR12358">
    <property type="entry name" value="SPHINGOSINE KINASE"/>
    <property type="match status" value="1"/>
</dbReference>
<protein>
    <recommendedName>
        <fullName evidence="1">DAGKc domain-containing protein</fullName>
    </recommendedName>
</protein>
<sequence>MEPLTSLLVETTKGEALSIHLSSSYLYWKSGAHLYCFHIDELIGCNFQNCEFSLVAYKKFRFRFFKFTCQFGSKFTENLLHLLNPTPKHFLLIYNPSSGLGLSYSHLHNLLIPILTQTSYTYEIFETMPNGYPISIINKIGEIFTHIIILGGTGTLHSFLTAIYTINPSNFDKITIGILPSGTRNSLSIDLNGKNINDGIYNILKNKTLKGDIMLVKVDDDVVVATSSVIWGVFGQISYEAELLKKFGWLRFAMVGIKTIVMPWKHCSGSFMCEKNDRNFLYRTGEFAGICIGNNRGRDSRNNDIAFPLASVTSGHIDAMIIDPIHKLMAARMLFQMVNDGEHATNHSITNVKFKKGSIKSDSRSVINIDGEMCIGKNVEIEVLSNKITYYGKLDILIY</sequence>
<proteinExistence type="predicted"/>
<comment type="caution">
    <text evidence="2">The sequence shown here is derived from an EMBL/GenBank/DDBJ whole genome shotgun (WGS) entry which is preliminary data.</text>
</comment>
<name>A0A1R2CBK4_9CILI</name>
<dbReference type="Gene3D" id="3.40.50.10330">
    <property type="entry name" value="Probable inorganic polyphosphate/atp-NAD kinase, domain 1"/>
    <property type="match status" value="1"/>
</dbReference>